<dbReference type="InterPro" id="IPR043128">
    <property type="entry name" value="Rev_trsase/Diguanyl_cyclase"/>
</dbReference>
<dbReference type="AlphaFoldDB" id="A0A1U7WUD5"/>
<accession>A0A1U7WUD5</accession>
<organism evidence="1 2">
    <name type="scientific">Nicotiana sylvestris</name>
    <name type="common">Wood tobacco</name>
    <name type="synonym">South American tobacco</name>
    <dbReference type="NCBI Taxonomy" id="4096"/>
    <lineage>
        <taxon>Eukaryota</taxon>
        <taxon>Viridiplantae</taxon>
        <taxon>Streptophyta</taxon>
        <taxon>Embryophyta</taxon>
        <taxon>Tracheophyta</taxon>
        <taxon>Spermatophyta</taxon>
        <taxon>Magnoliopsida</taxon>
        <taxon>eudicotyledons</taxon>
        <taxon>Gunneridae</taxon>
        <taxon>Pentapetalae</taxon>
        <taxon>asterids</taxon>
        <taxon>lamiids</taxon>
        <taxon>Solanales</taxon>
        <taxon>Solanaceae</taxon>
        <taxon>Nicotianoideae</taxon>
        <taxon>Nicotianeae</taxon>
        <taxon>Nicotiana</taxon>
    </lineage>
</organism>
<keyword evidence="1" id="KW-1185">Reference proteome</keyword>
<evidence type="ECO:0000313" key="1">
    <source>
        <dbReference type="Proteomes" id="UP000189701"/>
    </source>
</evidence>
<dbReference type="Gene3D" id="3.30.70.270">
    <property type="match status" value="1"/>
</dbReference>
<dbReference type="Proteomes" id="UP000189701">
    <property type="component" value="Unplaced"/>
</dbReference>
<reference evidence="1" key="1">
    <citation type="journal article" date="2013" name="Genome Biol.">
        <title>Reference genomes and transcriptomes of Nicotiana sylvestris and Nicotiana tomentosiformis.</title>
        <authorList>
            <person name="Sierro N."/>
            <person name="Battey J.N."/>
            <person name="Ouadi S."/>
            <person name="Bovet L."/>
            <person name="Goepfert S."/>
            <person name="Bakaher N."/>
            <person name="Peitsch M.C."/>
            <person name="Ivanov N.V."/>
        </authorList>
    </citation>
    <scope>NUCLEOTIDE SEQUENCE [LARGE SCALE GENOMIC DNA]</scope>
</reference>
<gene>
    <name evidence="2" type="primary">LOC104229884</name>
</gene>
<dbReference type="SUPFAM" id="SSF56672">
    <property type="entry name" value="DNA/RNA polymerases"/>
    <property type="match status" value="1"/>
</dbReference>
<sequence>MKLNPEKSAFRVGSGKFLSFMVSNRGIEINPDKIKAIKNITVVDNVKVVQRLNKRIASQGRFILRSSDKSHRFFSLLKKKNNFTWTSECQRAFKELKRYLSRPPLLHTPKSYEQLYLYLAVSKIAHVPRDQNSKANALANLGSSVEDDDLKSRVVVQLMRLVVEEGHAEINSTSLTWDWRNKYIEYLKTGKVPSDPKESRALCTKAAQFSLSKDGTLFRRMFDGLLAICLGPGDTKDILRKVHEGTCGNHSGPESLVRKVYEKVREKEVTDFIWDHIICRFGCHPKSFVTTRNSLSVAK</sequence>
<name>A0A1U7WUD5_NICSY</name>
<evidence type="ECO:0000313" key="2">
    <source>
        <dbReference type="RefSeq" id="XP_009780911.1"/>
    </source>
</evidence>
<dbReference type="eggNOG" id="KOG0017">
    <property type="taxonomic scope" value="Eukaryota"/>
</dbReference>
<dbReference type="InterPro" id="IPR043502">
    <property type="entry name" value="DNA/RNA_pol_sf"/>
</dbReference>
<dbReference type="PANTHER" id="PTHR48475:SF2">
    <property type="entry name" value="RIBONUCLEASE H"/>
    <property type="match status" value="1"/>
</dbReference>
<protein>
    <submittedName>
        <fullName evidence="2">Uncharacterized protein LOC104229884</fullName>
    </submittedName>
</protein>
<dbReference type="RefSeq" id="XP_009780911.1">
    <property type="nucleotide sequence ID" value="XM_009782609.1"/>
</dbReference>
<proteinExistence type="predicted"/>
<reference evidence="2" key="2">
    <citation type="submission" date="2025-08" db="UniProtKB">
        <authorList>
            <consortium name="RefSeq"/>
        </authorList>
    </citation>
    <scope>IDENTIFICATION</scope>
    <source>
        <tissue evidence="2">Leaf</tissue>
    </source>
</reference>
<dbReference type="PANTHER" id="PTHR48475">
    <property type="entry name" value="RIBONUCLEASE H"/>
    <property type="match status" value="1"/>
</dbReference>